<protein>
    <recommendedName>
        <fullName evidence="7">Regulator of microtubule dynamics protein 1</fullName>
    </recommendedName>
    <alternativeName>
        <fullName evidence="8">Protein FAM82B</fullName>
    </alternativeName>
</protein>
<reference evidence="10" key="2">
    <citation type="submission" date="2017-10" db="EMBL/GenBank/DDBJ databases">
        <title>Ladona fulva Genome sequencing and assembly.</title>
        <authorList>
            <person name="Murali S."/>
            <person name="Richards S."/>
            <person name="Bandaranaike D."/>
            <person name="Bellair M."/>
            <person name="Blankenburg K."/>
            <person name="Chao H."/>
            <person name="Dinh H."/>
            <person name="Doddapaneni H."/>
            <person name="Dugan-Rocha S."/>
            <person name="Elkadiri S."/>
            <person name="Gnanaolivu R."/>
            <person name="Hernandez B."/>
            <person name="Skinner E."/>
            <person name="Javaid M."/>
            <person name="Lee S."/>
            <person name="Li M."/>
            <person name="Ming W."/>
            <person name="Munidasa M."/>
            <person name="Muniz J."/>
            <person name="Nguyen L."/>
            <person name="Hughes D."/>
            <person name="Osuji N."/>
            <person name="Pu L.-L."/>
            <person name="Puazo M."/>
            <person name="Qu C."/>
            <person name="Quiroz J."/>
            <person name="Raj R."/>
            <person name="Weissenberger G."/>
            <person name="Xin Y."/>
            <person name="Zou X."/>
            <person name="Han Y."/>
            <person name="Worley K."/>
            <person name="Muzny D."/>
            <person name="Gibbs R."/>
        </authorList>
    </citation>
    <scope>NUCLEOTIDE SEQUENCE</scope>
    <source>
        <strain evidence="10">Sampled in the wild</strain>
    </source>
</reference>
<sequence length="356" mass="40180">MGHLRRVIRMSADLLRYRGLLAAAVGAGVVLGAAGVFLYHQLHSERARRLLLRQELDTLGGTVAEIQRQLEVLRCRRGWKKFRVNASAAAPQTDDDADVRTEKSLDLYSLYSTEDDDEEFFDLSSESEEGEEIVEGPLKELFENADNLLAGDAESKLKAFNLLMDKKDEYPNSVGLLWRLAKACHSMGTIHKDNGDVEKRREMVMEGYEYAKRALELDDSNAEVHKWFAITVGSRGEFIGTKEKIEDGVTFKEHVEKALKLRPSDASLHHLLGRFMYEVATLTWVERKIAGALFAEVPKATFPEAADKFEEAEKLSNAPWKENRLLLAKALIGDREYSRAIQWLELAAEVPVKSPE</sequence>
<keyword evidence="6" id="KW-0206">Cytoskeleton</keyword>
<dbReference type="EMBL" id="KZ308679">
    <property type="protein sequence ID" value="KAG8232995.1"/>
    <property type="molecule type" value="Genomic_DNA"/>
</dbReference>
<dbReference type="Gene3D" id="1.25.40.10">
    <property type="entry name" value="Tetratricopeptide repeat domain"/>
    <property type="match status" value="1"/>
</dbReference>
<keyword evidence="3" id="KW-0963">Cytoplasm</keyword>
<keyword evidence="9" id="KW-1133">Transmembrane helix</keyword>
<gene>
    <name evidence="10" type="ORF">J437_LFUL013659</name>
</gene>
<evidence type="ECO:0000256" key="1">
    <source>
        <dbReference type="ARBA" id="ARBA00004245"/>
    </source>
</evidence>
<keyword evidence="4" id="KW-0677">Repeat</keyword>
<dbReference type="GO" id="GO:0005739">
    <property type="term" value="C:mitochondrion"/>
    <property type="evidence" value="ECO:0007669"/>
    <property type="project" value="TreeGrafter"/>
</dbReference>
<comment type="subcellular location">
    <subcellularLocation>
        <location evidence="1">Cytoplasm</location>
        <location evidence="1">Cytoskeleton</location>
    </subcellularLocation>
</comment>
<dbReference type="Pfam" id="PF21033">
    <property type="entry name" value="RMD1-3"/>
    <property type="match status" value="1"/>
</dbReference>
<dbReference type="OrthoDB" id="512473at2759"/>
<dbReference type="InterPro" id="IPR011990">
    <property type="entry name" value="TPR-like_helical_dom_sf"/>
</dbReference>
<dbReference type="GO" id="GO:0008017">
    <property type="term" value="F:microtubule binding"/>
    <property type="evidence" value="ECO:0007669"/>
    <property type="project" value="TreeGrafter"/>
</dbReference>
<evidence type="ECO:0000256" key="6">
    <source>
        <dbReference type="ARBA" id="ARBA00023212"/>
    </source>
</evidence>
<feature type="transmembrane region" description="Helical" evidence="9">
    <location>
        <begin position="20"/>
        <end position="39"/>
    </location>
</feature>
<comment type="caution">
    <text evidence="10">The sequence shown here is derived from an EMBL/GenBank/DDBJ whole genome shotgun (WGS) entry which is preliminary data.</text>
</comment>
<dbReference type="AlphaFoldDB" id="A0A8K0KFZ5"/>
<dbReference type="PANTHER" id="PTHR16056:SF16">
    <property type="entry name" value="REGULATOR OF MICROTUBULE DYNAMICS PROTEIN 1"/>
    <property type="match status" value="1"/>
</dbReference>
<dbReference type="GO" id="GO:0097431">
    <property type="term" value="C:mitotic spindle pole"/>
    <property type="evidence" value="ECO:0007669"/>
    <property type="project" value="TreeGrafter"/>
</dbReference>
<evidence type="ECO:0000256" key="2">
    <source>
        <dbReference type="ARBA" id="ARBA00011375"/>
    </source>
</evidence>
<evidence type="ECO:0000256" key="9">
    <source>
        <dbReference type="SAM" id="Phobius"/>
    </source>
</evidence>
<dbReference type="GO" id="GO:0005876">
    <property type="term" value="C:spindle microtubule"/>
    <property type="evidence" value="ECO:0007669"/>
    <property type="project" value="TreeGrafter"/>
</dbReference>
<evidence type="ECO:0000256" key="4">
    <source>
        <dbReference type="ARBA" id="ARBA00022737"/>
    </source>
</evidence>
<evidence type="ECO:0000256" key="5">
    <source>
        <dbReference type="ARBA" id="ARBA00022803"/>
    </source>
</evidence>
<dbReference type="Proteomes" id="UP000792457">
    <property type="component" value="Unassembled WGS sequence"/>
</dbReference>
<reference evidence="10" key="1">
    <citation type="submission" date="2013-04" db="EMBL/GenBank/DDBJ databases">
        <authorList>
            <person name="Qu J."/>
            <person name="Murali S.C."/>
            <person name="Bandaranaike D."/>
            <person name="Bellair M."/>
            <person name="Blankenburg K."/>
            <person name="Chao H."/>
            <person name="Dinh H."/>
            <person name="Doddapaneni H."/>
            <person name="Downs B."/>
            <person name="Dugan-Rocha S."/>
            <person name="Elkadiri S."/>
            <person name="Gnanaolivu R.D."/>
            <person name="Hernandez B."/>
            <person name="Javaid M."/>
            <person name="Jayaseelan J.C."/>
            <person name="Lee S."/>
            <person name="Li M."/>
            <person name="Ming W."/>
            <person name="Munidasa M."/>
            <person name="Muniz J."/>
            <person name="Nguyen L."/>
            <person name="Ongeri F."/>
            <person name="Osuji N."/>
            <person name="Pu L.-L."/>
            <person name="Puazo M."/>
            <person name="Qu C."/>
            <person name="Quiroz J."/>
            <person name="Raj R."/>
            <person name="Weissenberger G."/>
            <person name="Xin Y."/>
            <person name="Zou X."/>
            <person name="Han Y."/>
            <person name="Richards S."/>
            <person name="Worley K."/>
            <person name="Muzny D."/>
            <person name="Gibbs R."/>
        </authorList>
    </citation>
    <scope>NUCLEOTIDE SEQUENCE</scope>
    <source>
        <strain evidence="10">Sampled in the wild</strain>
    </source>
</reference>
<proteinExistence type="predicted"/>
<organism evidence="10 11">
    <name type="scientific">Ladona fulva</name>
    <name type="common">Scarce chaser dragonfly</name>
    <name type="synonym">Libellula fulva</name>
    <dbReference type="NCBI Taxonomy" id="123851"/>
    <lineage>
        <taxon>Eukaryota</taxon>
        <taxon>Metazoa</taxon>
        <taxon>Ecdysozoa</taxon>
        <taxon>Arthropoda</taxon>
        <taxon>Hexapoda</taxon>
        <taxon>Insecta</taxon>
        <taxon>Pterygota</taxon>
        <taxon>Palaeoptera</taxon>
        <taxon>Odonata</taxon>
        <taxon>Epiprocta</taxon>
        <taxon>Anisoptera</taxon>
        <taxon>Libelluloidea</taxon>
        <taxon>Libellulidae</taxon>
        <taxon>Ladona</taxon>
    </lineage>
</organism>
<feature type="non-terminal residue" evidence="10">
    <location>
        <position position="1"/>
    </location>
</feature>
<dbReference type="InterPro" id="IPR049039">
    <property type="entry name" value="RMD1-3_a_helical_rpt"/>
</dbReference>
<keyword evidence="11" id="KW-1185">Reference proteome</keyword>
<name>A0A8K0KFZ5_LADFU</name>
<dbReference type="PANTHER" id="PTHR16056">
    <property type="entry name" value="REGULATOR OF MICROTUBULE DYNAMICS PROTEIN"/>
    <property type="match status" value="1"/>
</dbReference>
<dbReference type="SUPFAM" id="SSF48452">
    <property type="entry name" value="TPR-like"/>
    <property type="match status" value="1"/>
</dbReference>
<evidence type="ECO:0000256" key="8">
    <source>
        <dbReference type="ARBA" id="ARBA00041958"/>
    </source>
</evidence>
<keyword evidence="9" id="KW-0472">Membrane</keyword>
<accession>A0A8K0KFZ5</accession>
<evidence type="ECO:0000256" key="3">
    <source>
        <dbReference type="ARBA" id="ARBA00022490"/>
    </source>
</evidence>
<comment type="subunit">
    <text evidence="2">Interacts with microtubules.</text>
</comment>
<keyword evidence="9" id="KW-0812">Transmembrane</keyword>
<keyword evidence="5" id="KW-0802">TPR repeat</keyword>
<evidence type="ECO:0000313" key="10">
    <source>
        <dbReference type="EMBL" id="KAG8232995.1"/>
    </source>
</evidence>
<evidence type="ECO:0000313" key="11">
    <source>
        <dbReference type="Proteomes" id="UP000792457"/>
    </source>
</evidence>
<evidence type="ECO:0000256" key="7">
    <source>
        <dbReference type="ARBA" id="ARBA00039966"/>
    </source>
</evidence>